<protein>
    <submittedName>
        <fullName evidence="1">Uncharacterized protein</fullName>
    </submittedName>
</protein>
<comment type="caution">
    <text evidence="1">The sequence shown here is derived from an EMBL/GenBank/DDBJ whole genome shotgun (WGS) entry which is preliminary data.</text>
</comment>
<reference evidence="1 2" key="1">
    <citation type="journal article" date="2012" name="FEBS Lett.">
        <title>Anammox organism KSU-1 expresses a NirK-type copper-containing nitrite reductase instead of a NirS-type with cytochrome cd1.</title>
        <authorList>
            <person name="Hira D."/>
            <person name="Toh H."/>
            <person name="Migita C.T."/>
            <person name="Okubo H."/>
            <person name="Nishiyama T."/>
            <person name="Hattori M."/>
            <person name="Furukawa K."/>
            <person name="Fujii T."/>
        </authorList>
    </citation>
    <scope>NUCLEOTIDE SEQUENCE [LARGE SCALE GENOMIC DNA]</scope>
</reference>
<gene>
    <name evidence="1" type="ORF">KSU1_C0224</name>
</gene>
<accession>I3IJC5</accession>
<dbReference type="eggNOG" id="ENOG502Z9HF">
    <property type="taxonomic scope" value="Bacteria"/>
</dbReference>
<dbReference type="OrthoDB" id="5540856at2"/>
<proteinExistence type="predicted"/>
<dbReference type="EMBL" id="BAFH01000003">
    <property type="protein sequence ID" value="GAB61820.1"/>
    <property type="molecule type" value="Genomic_DNA"/>
</dbReference>
<evidence type="ECO:0000313" key="1">
    <source>
        <dbReference type="EMBL" id="GAB61820.1"/>
    </source>
</evidence>
<dbReference type="Proteomes" id="UP000002985">
    <property type="component" value="Unassembled WGS sequence"/>
</dbReference>
<dbReference type="AlphaFoldDB" id="I3IJC5"/>
<sequence>MKLIIREYLEMLKESKGLDALIPDLLLAMDIQPLSKAQIGVRQYGVDIKAVGKDEDGIKKVFLIIVKQGNIGRSDWDNNEQSIRPTLNEIKDIYLVSHIEKEYEDLTKKIILCTNGNLKQEVELNWKGYKERSSIPNKLEYDFWNGDKLSILIEKYFFDEFLFPNEIRVNIRKSIALLGEEDYNPKYFYNLLDRILFNSDFSEEKTHSIQKKRNKAFRLINLCLHVLFYWAKDSDNLKPALFVSERTILLCWEHLRKFNLTQDEKYLDYYFKIYKTFLKIANEYFLKIQANCHTLDGLSGYGTHFIEESLLIFEQIGILSIIGIVSLQISIHEQDESLKSYINTIVSSLIALIKNNQASNSPCYDSHSIDICLAIYLLSLAGHKQFIENWIKDIISHIASSYHYVGKYFPVSTDSFDDLVSLNISNKINKEKLMGLSTLLPILAQWCVCLDLKEAYNYIKRTIKDAFLFVNLQLWYPDEETDNYLYKTNAAYQSGSTEVRIELPDSLEELKNKFQKVQVNTIEPNKISSLRSGIPALDLIASRHFRTPVMPFYWQRLPE</sequence>
<organism evidence="1 2">
    <name type="scientific">Candidatus Jettenia caeni</name>
    <dbReference type="NCBI Taxonomy" id="247490"/>
    <lineage>
        <taxon>Bacteria</taxon>
        <taxon>Pseudomonadati</taxon>
        <taxon>Planctomycetota</taxon>
        <taxon>Candidatus Brocadiia</taxon>
        <taxon>Candidatus Brocadiales</taxon>
        <taxon>Candidatus Brocadiaceae</taxon>
        <taxon>Candidatus Jettenia</taxon>
    </lineage>
</organism>
<keyword evidence="2" id="KW-1185">Reference proteome</keyword>
<name>I3IJC5_9BACT</name>
<evidence type="ECO:0000313" key="2">
    <source>
        <dbReference type="Proteomes" id="UP000002985"/>
    </source>
</evidence>